<name>A0A0E2UGN5_9STRE</name>
<dbReference type="GeneID" id="61420821"/>
<dbReference type="OMA" id="RQDIYKQ"/>
<protein>
    <submittedName>
        <fullName evidence="1">Bacteriocin immunity protein</fullName>
    </submittedName>
</protein>
<dbReference type="GO" id="GO:0030153">
    <property type="term" value="P:bacteriocin immunity"/>
    <property type="evidence" value="ECO:0007669"/>
    <property type="project" value="InterPro"/>
</dbReference>
<dbReference type="InterPro" id="IPR015046">
    <property type="entry name" value="LciA_Immunity-like"/>
</dbReference>
<dbReference type="SUPFAM" id="SSF109797">
    <property type="entry name" value="Bacteriocin immunity protein-like"/>
    <property type="match status" value="1"/>
</dbReference>
<organism evidence="1 2">
    <name type="scientific">Streptococcus parauberis</name>
    <dbReference type="NCBI Taxonomy" id="1348"/>
    <lineage>
        <taxon>Bacteria</taxon>
        <taxon>Bacillati</taxon>
        <taxon>Bacillota</taxon>
        <taxon>Bacilli</taxon>
        <taxon>Lactobacillales</taxon>
        <taxon>Streptococcaceae</taxon>
        <taxon>Streptococcus</taxon>
    </lineage>
</organism>
<dbReference type="OrthoDB" id="2233123at2"/>
<dbReference type="Gene3D" id="1.20.1440.50">
    <property type="entry name" value="Ta0600-like"/>
    <property type="match status" value="1"/>
</dbReference>
<dbReference type="RefSeq" id="WP_003105120.1">
    <property type="nucleotide sequence ID" value="NZ_BAWT01000016.1"/>
</dbReference>
<dbReference type="Proteomes" id="UP001180515">
    <property type="component" value="Unassembled WGS sequence"/>
</dbReference>
<comment type="caution">
    <text evidence="1">The sequence shown here is derived from an EMBL/GenBank/DDBJ whole genome shotgun (WGS) entry which is preliminary data.</text>
</comment>
<sequence>MEKARQDIYKQITLAFNNPDTRNNSQLSSYLLAASNELIKNKNPILVAQQLNYQVDHYLALNDLQLPDSFVALKKLLSRFSD</sequence>
<gene>
    <name evidence="1" type="ORF">P7G31_04170</name>
</gene>
<dbReference type="Pfam" id="PF08951">
    <property type="entry name" value="EntA_Immun"/>
    <property type="match status" value="1"/>
</dbReference>
<proteinExistence type="predicted"/>
<reference evidence="1" key="1">
    <citation type="submission" date="2023-03" db="EMBL/GenBank/DDBJ databases">
        <authorList>
            <person name="Shen W."/>
            <person name="Cai J."/>
        </authorList>
    </citation>
    <scope>NUCLEOTIDE SEQUENCE</scope>
    <source>
        <strain evidence="1">P82-2</strain>
    </source>
</reference>
<dbReference type="EMBL" id="JARQAG010000004">
    <property type="protein sequence ID" value="MDT2731449.1"/>
    <property type="molecule type" value="Genomic_DNA"/>
</dbReference>
<accession>A0A0E2UGN5</accession>
<dbReference type="InterPro" id="IPR023130">
    <property type="entry name" value="Ta0600-like_sf"/>
</dbReference>
<evidence type="ECO:0000313" key="2">
    <source>
        <dbReference type="Proteomes" id="UP001180515"/>
    </source>
</evidence>
<evidence type="ECO:0000313" key="1">
    <source>
        <dbReference type="EMBL" id="MDT2731449.1"/>
    </source>
</evidence>
<dbReference type="AlphaFoldDB" id="A0A0E2UGN5"/>